<keyword evidence="4" id="KW-1185">Reference proteome</keyword>
<comment type="caution">
    <text evidence="3">The sequence shown here is derived from an EMBL/GenBank/DDBJ whole genome shotgun (WGS) entry which is preliminary data.</text>
</comment>
<keyword evidence="1" id="KW-1133">Transmembrane helix</keyword>
<comment type="subcellular location">
    <subcellularLocation>
        <location evidence="1">Cell membrane</location>
        <topology evidence="1">Multi-pass membrane protein</topology>
    </subcellularLocation>
</comment>
<dbReference type="PROSITE" id="PS50895">
    <property type="entry name" value="SURF1"/>
    <property type="match status" value="1"/>
</dbReference>
<dbReference type="Pfam" id="PF02104">
    <property type="entry name" value="SURF1"/>
    <property type="match status" value="1"/>
</dbReference>
<comment type="caution">
    <text evidence="1">Lacks conserved residue(s) required for the propagation of feature annotation.</text>
</comment>
<name>A0ABS1SQ96_9MICO</name>
<evidence type="ECO:0000256" key="2">
    <source>
        <dbReference type="SAM" id="MobiDB-lite"/>
    </source>
</evidence>
<feature type="compositionally biased region" description="Basic and acidic residues" evidence="2">
    <location>
        <begin position="269"/>
        <end position="280"/>
    </location>
</feature>
<feature type="transmembrane region" description="Helical" evidence="1">
    <location>
        <begin position="219"/>
        <end position="240"/>
    </location>
</feature>
<feature type="region of interest" description="Disordered" evidence="2">
    <location>
        <begin position="258"/>
        <end position="280"/>
    </location>
</feature>
<comment type="similarity">
    <text evidence="1">Belongs to the SURF1 family.</text>
</comment>
<accession>A0ABS1SQ96</accession>
<sequence>MRRPLWILALLLALAVAGGFAWLGQWQMSIAVRSDDPELVDTETPRTLSEVSDLAKGVTEDAAGVVVDLSGEFVPGDSRVVAPRQNDGTNGAWVVGHLVTEDPERAHLAVAIGWAPSPEAAEAAIPQLEAAAGFAAPRELEGRYMPPEGPQVPKPSDDPQAMPTMIPAHFANVWADVDAPVYSGYLVLHETADVPELLAAADLDVVDSVPPLPAEKVNWLNVFYAIEWVVFAGFAVFFWFRLTRDAWEKEHELKALREAAEQEAAAGPDPERDLADSRPE</sequence>
<dbReference type="EMBL" id="QYAD01000001">
    <property type="protein sequence ID" value="MBL3689076.1"/>
    <property type="molecule type" value="Genomic_DNA"/>
</dbReference>
<keyword evidence="1" id="KW-1003">Cell membrane</keyword>
<evidence type="ECO:0000313" key="3">
    <source>
        <dbReference type="EMBL" id="MBL3689076.1"/>
    </source>
</evidence>
<keyword evidence="1" id="KW-0812">Transmembrane</keyword>
<proteinExistence type="inferred from homology"/>
<protein>
    <recommendedName>
        <fullName evidence="1">SURF1-like protein</fullName>
    </recommendedName>
</protein>
<dbReference type="InterPro" id="IPR002994">
    <property type="entry name" value="Surf1/Shy1"/>
</dbReference>
<dbReference type="Proteomes" id="UP001646141">
    <property type="component" value="Unassembled WGS sequence"/>
</dbReference>
<organism evidence="3 4">
    <name type="scientific">Leucobacter chromiireducens subsp. chromiireducens</name>
    <dbReference type="NCBI Taxonomy" id="660067"/>
    <lineage>
        <taxon>Bacteria</taxon>
        <taxon>Bacillati</taxon>
        <taxon>Actinomycetota</taxon>
        <taxon>Actinomycetes</taxon>
        <taxon>Micrococcales</taxon>
        <taxon>Microbacteriaceae</taxon>
        <taxon>Leucobacter</taxon>
    </lineage>
</organism>
<reference evidence="3 4" key="1">
    <citation type="submission" date="2018-09" db="EMBL/GenBank/DDBJ databases">
        <title>Comparative genomics of Leucobacter spp.</title>
        <authorList>
            <person name="Reis A.C."/>
            <person name="Kolvenbach B.A."/>
            <person name="Corvini P.F.X."/>
            <person name="Nunes O.C."/>
        </authorList>
    </citation>
    <scope>NUCLEOTIDE SEQUENCE [LARGE SCALE GENOMIC DNA]</scope>
    <source>
        <strain evidence="3 4">L-1</strain>
    </source>
</reference>
<evidence type="ECO:0000313" key="4">
    <source>
        <dbReference type="Proteomes" id="UP001646141"/>
    </source>
</evidence>
<gene>
    <name evidence="3" type="ORF">D3226_03765</name>
</gene>
<evidence type="ECO:0000256" key="1">
    <source>
        <dbReference type="RuleBase" id="RU363076"/>
    </source>
</evidence>
<keyword evidence="1" id="KW-0472">Membrane</keyword>